<evidence type="ECO:0000256" key="7">
    <source>
        <dbReference type="ARBA" id="ARBA00023180"/>
    </source>
</evidence>
<dbReference type="GO" id="GO:0005774">
    <property type="term" value="C:vacuolar membrane"/>
    <property type="evidence" value="ECO:0007669"/>
    <property type="project" value="UniProtKB-SubCell"/>
</dbReference>
<dbReference type="Proteomes" id="UP000468581">
    <property type="component" value="Unassembled WGS sequence"/>
</dbReference>
<dbReference type="Pfam" id="PF04389">
    <property type="entry name" value="Peptidase_M28"/>
    <property type="match status" value="1"/>
</dbReference>
<organism evidence="11 12">
    <name type="scientific">Leptobacterium flavescens</name>
    <dbReference type="NCBI Taxonomy" id="472055"/>
    <lineage>
        <taxon>Bacteria</taxon>
        <taxon>Pseudomonadati</taxon>
        <taxon>Bacteroidota</taxon>
        <taxon>Flavobacteriia</taxon>
        <taxon>Flavobacteriales</taxon>
        <taxon>Flavobacteriaceae</taxon>
        <taxon>Leptobacterium</taxon>
    </lineage>
</organism>
<sequence length="763" mass="85988">MKKLSTPLSLLLVSAIIYWSYYALMPRDYSRSDAEKSQFSTERALEHVKVMSEKEHFVGAPAHEEVRNYIIGQLQALGLETSTQEGYTSGDWGNLSKPINILSKIEGSGNGKALMLLSHYDSNPHSSLGASDAGSGVATILEAVRAFLSKGEQPKNDIIILISDAEELGLNGAQLFVNEHPWAKNVGLVLNFEARGSGGPSYMLIETNGGNKELIKAFSDAGPQYPVANSLAYSIYKMLPNDTDLTVFREDGDIEGFNFAFIDDHFDYHTVKDNYERLDRNTLEHQGSYMMPLLSYFSNADLSSLKSDEDYVYFNVPVFKLVFYPFSWILPMLIIAVVLFLFLIGYGLRNQRLMLSEVFRGFVPFLTSLIICGLIGYFSWSLLTSLYPQYRDMLHGFTYNGHLYIATFATLSIAITFWIYSRFKKMKTADLMVAPLTIWLIICALVAFYLQGASFFIIPGLATLIAFYVLLKQEKPSILLLVLMILPGLWILSPFIQMFPVGLGLKMMVAATVFTVLIFGLSLPVFGFYKRKKRIAWIALLFAIAFFIGAHLKSGFNSENAKPNSLLYVLNADENKAMWATYDTYLDNWVEQYIGEEKKDPKELVTETFSSKYGTGFSYVSETSVKNIPGPEIQLSKDTLIGDKRFLQVCIRHQRPVNRLEVFTNQEAQLESCSVNGVSLPEAFLQNPRRRGKLVAHYISNNSYTEIDMVIKKGSPLELDIYESSNDLLKNPLFSIPKRPENTIPMPFVLNDAIIVKKSFKVE</sequence>
<accession>A0A6P0UI49</accession>
<comment type="similarity">
    <text evidence="3">Belongs to the peptidase M28 family.</text>
</comment>
<feature type="domain" description="Peptidase M28" evidence="10">
    <location>
        <begin position="100"/>
        <end position="291"/>
    </location>
</feature>
<comment type="caution">
    <text evidence="11">The sequence shown here is derived from an EMBL/GenBank/DDBJ whole genome shotgun (WGS) entry which is preliminary data.</text>
</comment>
<comment type="subcellular location">
    <subcellularLocation>
        <location evidence="2">Vacuole membrane</location>
        <topology evidence="2">Multi-pass membrane protein</topology>
    </subcellularLocation>
</comment>
<protein>
    <recommendedName>
        <fullName evidence="4">Vacuolar membrane protease</fullName>
    </recommendedName>
    <alternativeName>
        <fullName evidence="8">FXNA-related family protease 1</fullName>
    </alternativeName>
</protein>
<evidence type="ECO:0000256" key="9">
    <source>
        <dbReference type="SAM" id="Phobius"/>
    </source>
</evidence>
<dbReference type="InterPro" id="IPR045175">
    <property type="entry name" value="M28_fam"/>
</dbReference>
<dbReference type="SUPFAM" id="SSF53187">
    <property type="entry name" value="Zn-dependent exopeptidases"/>
    <property type="match status" value="1"/>
</dbReference>
<dbReference type="InterPro" id="IPR007484">
    <property type="entry name" value="Peptidase_M28"/>
</dbReference>
<feature type="transmembrane region" description="Helical" evidence="9">
    <location>
        <begin position="535"/>
        <end position="552"/>
    </location>
</feature>
<feature type="transmembrane region" description="Helical" evidence="9">
    <location>
        <begin position="322"/>
        <end position="346"/>
    </location>
</feature>
<proteinExistence type="inferred from homology"/>
<gene>
    <name evidence="11" type="ORF">GWK08_05910</name>
</gene>
<dbReference type="EMBL" id="JAABOO010000001">
    <property type="protein sequence ID" value="NER12965.1"/>
    <property type="molecule type" value="Genomic_DNA"/>
</dbReference>
<reference evidence="11 12" key="1">
    <citation type="submission" date="2020-01" db="EMBL/GenBank/DDBJ databases">
        <title>Leptobacterium flavescens.</title>
        <authorList>
            <person name="Wang G."/>
        </authorList>
    </citation>
    <scope>NUCLEOTIDE SEQUENCE [LARGE SCALE GENOMIC DNA]</scope>
    <source>
        <strain evidence="11 12">KCTC 22160</strain>
    </source>
</reference>
<feature type="transmembrane region" description="Helical" evidence="9">
    <location>
        <begin position="403"/>
        <end position="420"/>
    </location>
</feature>
<evidence type="ECO:0000256" key="4">
    <source>
        <dbReference type="ARBA" id="ARBA00017435"/>
    </source>
</evidence>
<evidence type="ECO:0000256" key="1">
    <source>
        <dbReference type="ARBA" id="ARBA00003273"/>
    </source>
</evidence>
<keyword evidence="6 9" id="KW-1133">Transmembrane helix</keyword>
<dbReference type="PANTHER" id="PTHR12147">
    <property type="entry name" value="METALLOPEPTIDASE M28 FAMILY MEMBER"/>
    <property type="match status" value="1"/>
</dbReference>
<keyword evidence="9" id="KW-0472">Membrane</keyword>
<feature type="transmembrane region" description="Helical" evidence="9">
    <location>
        <begin position="508"/>
        <end position="528"/>
    </location>
</feature>
<name>A0A6P0UI49_9FLAO</name>
<dbReference type="Gene3D" id="3.40.630.10">
    <property type="entry name" value="Zn peptidases"/>
    <property type="match status" value="1"/>
</dbReference>
<evidence type="ECO:0000256" key="2">
    <source>
        <dbReference type="ARBA" id="ARBA00004128"/>
    </source>
</evidence>
<keyword evidence="11" id="KW-0378">Hydrolase</keyword>
<dbReference type="PANTHER" id="PTHR12147:SF58">
    <property type="entry name" value="VACUOLAR MEMBRANE PROTEASE"/>
    <property type="match status" value="1"/>
</dbReference>
<keyword evidence="5" id="KW-0926">Vacuole</keyword>
<keyword evidence="9" id="KW-0812">Transmembrane</keyword>
<feature type="transmembrane region" description="Helical" evidence="9">
    <location>
        <begin position="455"/>
        <end position="471"/>
    </location>
</feature>
<feature type="transmembrane region" description="Helical" evidence="9">
    <location>
        <begin position="358"/>
        <end position="383"/>
    </location>
</feature>
<dbReference type="AlphaFoldDB" id="A0A6P0UI49"/>
<evidence type="ECO:0000256" key="8">
    <source>
        <dbReference type="ARBA" id="ARBA00031512"/>
    </source>
</evidence>
<dbReference type="GO" id="GO:0006508">
    <property type="term" value="P:proteolysis"/>
    <property type="evidence" value="ECO:0007669"/>
    <property type="project" value="InterPro"/>
</dbReference>
<evidence type="ECO:0000259" key="10">
    <source>
        <dbReference type="Pfam" id="PF04389"/>
    </source>
</evidence>
<evidence type="ECO:0000313" key="11">
    <source>
        <dbReference type="EMBL" id="NER12965.1"/>
    </source>
</evidence>
<keyword evidence="12" id="KW-1185">Reference proteome</keyword>
<feature type="transmembrane region" description="Helical" evidence="9">
    <location>
        <begin position="478"/>
        <end position="496"/>
    </location>
</feature>
<keyword evidence="7" id="KW-0325">Glycoprotein</keyword>
<feature type="transmembrane region" description="Helical" evidence="9">
    <location>
        <begin position="432"/>
        <end position="449"/>
    </location>
</feature>
<evidence type="ECO:0000256" key="5">
    <source>
        <dbReference type="ARBA" id="ARBA00022554"/>
    </source>
</evidence>
<evidence type="ECO:0000256" key="6">
    <source>
        <dbReference type="ARBA" id="ARBA00022989"/>
    </source>
</evidence>
<evidence type="ECO:0000313" key="12">
    <source>
        <dbReference type="Proteomes" id="UP000468581"/>
    </source>
</evidence>
<comment type="function">
    <text evidence="1">May be involved in vacuolar sorting and osmoregulation.</text>
</comment>
<dbReference type="GO" id="GO:0008235">
    <property type="term" value="F:metalloexopeptidase activity"/>
    <property type="evidence" value="ECO:0007669"/>
    <property type="project" value="InterPro"/>
</dbReference>
<evidence type="ECO:0000256" key="3">
    <source>
        <dbReference type="ARBA" id="ARBA00010918"/>
    </source>
</evidence>
<dbReference type="RefSeq" id="WP_163605970.1">
    <property type="nucleotide sequence ID" value="NZ_JAABOO010000001.1"/>
</dbReference>